<dbReference type="AlphaFoldDB" id="A0AAN7WCC4"/>
<keyword evidence="1" id="KW-0732">Signal</keyword>
<evidence type="ECO:0000313" key="2">
    <source>
        <dbReference type="EMBL" id="KAK5703056.1"/>
    </source>
</evidence>
<feature type="signal peptide" evidence="1">
    <location>
        <begin position="1"/>
        <end position="15"/>
    </location>
</feature>
<evidence type="ECO:0000313" key="3">
    <source>
        <dbReference type="Proteomes" id="UP001310594"/>
    </source>
</evidence>
<evidence type="ECO:0000256" key="1">
    <source>
        <dbReference type="SAM" id="SignalP"/>
    </source>
</evidence>
<dbReference type="Proteomes" id="UP001310594">
    <property type="component" value="Unassembled WGS sequence"/>
</dbReference>
<reference evidence="2" key="1">
    <citation type="submission" date="2023-08" db="EMBL/GenBank/DDBJ databases">
        <title>Black Yeasts Isolated from many extreme environments.</title>
        <authorList>
            <person name="Coleine C."/>
            <person name="Stajich J.E."/>
            <person name="Selbmann L."/>
        </authorList>
    </citation>
    <scope>NUCLEOTIDE SEQUENCE</scope>
    <source>
        <strain evidence="2">CCFEE 5810</strain>
    </source>
</reference>
<organism evidence="2 3">
    <name type="scientific">Elasticomyces elasticus</name>
    <dbReference type="NCBI Taxonomy" id="574655"/>
    <lineage>
        <taxon>Eukaryota</taxon>
        <taxon>Fungi</taxon>
        <taxon>Dikarya</taxon>
        <taxon>Ascomycota</taxon>
        <taxon>Pezizomycotina</taxon>
        <taxon>Dothideomycetes</taxon>
        <taxon>Dothideomycetidae</taxon>
        <taxon>Mycosphaerellales</taxon>
        <taxon>Teratosphaeriaceae</taxon>
        <taxon>Elasticomyces</taxon>
    </lineage>
</organism>
<name>A0AAN7WCC4_9PEZI</name>
<accession>A0AAN7WCC4</accession>
<dbReference type="EMBL" id="JAVRQU010000005">
    <property type="protein sequence ID" value="KAK5703056.1"/>
    <property type="molecule type" value="Genomic_DNA"/>
</dbReference>
<sequence length="508" mass="53401">MRSLIAFAALAGVAAVHKEPAGQQGYQPDHVADEMIQPTAYQGAFSTHSSDPSEALRKRQSNVCDLSFTDPATYDASGATIFLDDFLVDNGVEDWLQAMSVATTQGFQPTPINCGDLQSDLCTPGTNCVDFTPPQFFMIRLAASNAQAFFRNLQEVLQNTVIVDGLQIDQVVADFGPGSKDPPAGGELLLGNILGVISPGLSMGDKVVKQGSGLGQIADGLGFVGAAITAVRALDTLTSTLAEGPPTIADVTLIANNMLADVFTGAQANLAALNSKLMGGSPALDIDLSQIVSVIGGKPTSGRDAFLQDISFIFNGGFFMLPLDDILNVEFNSSLATGIAAGFQLIKQQTVMAILAAQGYFVFVDTTRNQDDCGGVVGARFINGECFTIEQRTENFVNCQLDSVPMESQIIFKLDDGSLPYQINLSDFYLNVKACNNGQRDQSGTITDDPFPPCAFGIPFATGAQSVCSASNFSPFPEVMKLPCATKVVCPNPGLGGSCNSKCGRGGS</sequence>
<feature type="chain" id="PRO_5042923211" evidence="1">
    <location>
        <begin position="16"/>
        <end position="508"/>
    </location>
</feature>
<gene>
    <name evidence="2" type="ORF">LTR97_004002</name>
</gene>
<comment type="caution">
    <text evidence="2">The sequence shown here is derived from an EMBL/GenBank/DDBJ whole genome shotgun (WGS) entry which is preliminary data.</text>
</comment>
<protein>
    <submittedName>
        <fullName evidence="2">Uncharacterized protein</fullName>
    </submittedName>
</protein>
<proteinExistence type="predicted"/>